<evidence type="ECO:0000313" key="2">
    <source>
        <dbReference type="EMBL" id="GGN95969.1"/>
    </source>
</evidence>
<feature type="region of interest" description="Disordered" evidence="1">
    <location>
        <begin position="40"/>
        <end position="59"/>
    </location>
</feature>
<feature type="compositionally biased region" description="Gly residues" evidence="1">
    <location>
        <begin position="45"/>
        <end position="54"/>
    </location>
</feature>
<comment type="caution">
    <text evidence="2">The sequence shown here is derived from an EMBL/GenBank/DDBJ whole genome shotgun (WGS) entry which is preliminary data.</text>
</comment>
<organism evidence="2 3">
    <name type="scientific">Streptomyces albiflavescens</name>
    <dbReference type="NCBI Taxonomy" id="1623582"/>
    <lineage>
        <taxon>Bacteria</taxon>
        <taxon>Bacillati</taxon>
        <taxon>Actinomycetota</taxon>
        <taxon>Actinomycetes</taxon>
        <taxon>Kitasatosporales</taxon>
        <taxon>Streptomycetaceae</taxon>
        <taxon>Streptomyces</taxon>
    </lineage>
</organism>
<keyword evidence="3" id="KW-1185">Reference proteome</keyword>
<protein>
    <submittedName>
        <fullName evidence="2">Uncharacterized protein</fullName>
    </submittedName>
</protein>
<evidence type="ECO:0000256" key="1">
    <source>
        <dbReference type="SAM" id="MobiDB-lite"/>
    </source>
</evidence>
<dbReference type="EMBL" id="BMMM01000034">
    <property type="protein sequence ID" value="GGN95969.1"/>
    <property type="molecule type" value="Genomic_DNA"/>
</dbReference>
<proteinExistence type="predicted"/>
<accession>A0A917YGS7</accession>
<sequence length="98" mass="10240">MVRARRHSVEDRVEALSEVAGVVADQVPDADGARVVQTHEEVSGALGGPRGGDVPGDTGDVEATGAVLDEEQDEQAPQENRVYVPAPGWCSSFRACPG</sequence>
<name>A0A917YGS7_9ACTN</name>
<reference evidence="2 3" key="1">
    <citation type="journal article" date="2014" name="Int. J. Syst. Evol. Microbiol.">
        <title>Complete genome sequence of Corynebacterium casei LMG S-19264T (=DSM 44701T), isolated from a smear-ripened cheese.</title>
        <authorList>
            <consortium name="US DOE Joint Genome Institute (JGI-PGF)"/>
            <person name="Walter F."/>
            <person name="Albersmeier A."/>
            <person name="Kalinowski J."/>
            <person name="Ruckert C."/>
        </authorList>
    </citation>
    <scope>NUCLEOTIDE SEQUENCE [LARGE SCALE GENOMIC DNA]</scope>
    <source>
        <strain evidence="2 3">CGMCC 4.7111</strain>
    </source>
</reference>
<gene>
    <name evidence="2" type="ORF">GCM10011579_096970</name>
</gene>
<dbReference type="AlphaFoldDB" id="A0A917YGS7"/>
<evidence type="ECO:0000313" key="3">
    <source>
        <dbReference type="Proteomes" id="UP000600365"/>
    </source>
</evidence>
<dbReference type="Proteomes" id="UP000600365">
    <property type="component" value="Unassembled WGS sequence"/>
</dbReference>